<dbReference type="Proteomes" id="UP000799429">
    <property type="component" value="Unassembled WGS sequence"/>
</dbReference>
<sequence length="168" mass="19224">MGHKFAGKELYYQVKWQGYNSKDDMTWEPEENLETAPEALAAYFKKIGGRPVLPKKEAKRKISTSAAATPIEKEKGGRGRKKMKRESSGSATSEAPPKFKREWQPPKGSWENEVMAIDTVEEKPDPTTGEKTRHAYIVWNNGNKSVHRLATINQKCPQKMLQYYEQHL</sequence>
<keyword evidence="3" id="KW-0539">Nucleus</keyword>
<dbReference type="InterPro" id="IPR051219">
    <property type="entry name" value="Heterochromatin_chromo-domain"/>
</dbReference>
<dbReference type="CDD" id="cd00024">
    <property type="entry name" value="CD_CSD"/>
    <property type="match status" value="1"/>
</dbReference>
<name>A0A9P4VLH1_9PEZI</name>
<dbReference type="InterPro" id="IPR008251">
    <property type="entry name" value="Chromo_shadow_dom"/>
</dbReference>
<dbReference type="InterPro" id="IPR023779">
    <property type="entry name" value="Chromodomain_CS"/>
</dbReference>
<dbReference type="GO" id="GO:0000792">
    <property type="term" value="C:heterochromatin"/>
    <property type="evidence" value="ECO:0007669"/>
    <property type="project" value="UniProtKB-ARBA"/>
</dbReference>
<keyword evidence="7" id="KW-1185">Reference proteome</keyword>
<dbReference type="SMART" id="SM00298">
    <property type="entry name" value="CHROMO"/>
    <property type="match status" value="1"/>
</dbReference>
<dbReference type="InterPro" id="IPR016197">
    <property type="entry name" value="Chromo-like_dom_sf"/>
</dbReference>
<dbReference type="SMART" id="SM00300">
    <property type="entry name" value="ChSh"/>
    <property type="match status" value="1"/>
</dbReference>
<dbReference type="InterPro" id="IPR000953">
    <property type="entry name" value="Chromo/chromo_shadow_dom"/>
</dbReference>
<dbReference type="Pfam" id="PF01393">
    <property type="entry name" value="Chromo_shadow"/>
    <property type="match status" value="1"/>
</dbReference>
<evidence type="ECO:0000256" key="1">
    <source>
        <dbReference type="ARBA" id="ARBA00004123"/>
    </source>
</evidence>
<dbReference type="PROSITE" id="PS50013">
    <property type="entry name" value="CHROMO_2"/>
    <property type="match status" value="1"/>
</dbReference>
<dbReference type="PROSITE" id="PS00598">
    <property type="entry name" value="CHROMO_1"/>
    <property type="match status" value="1"/>
</dbReference>
<evidence type="ECO:0000256" key="2">
    <source>
        <dbReference type="ARBA" id="ARBA00011353"/>
    </source>
</evidence>
<dbReference type="InterPro" id="IPR023780">
    <property type="entry name" value="Chromo_domain"/>
</dbReference>
<dbReference type="PANTHER" id="PTHR22812">
    <property type="entry name" value="CHROMOBOX PROTEIN"/>
    <property type="match status" value="1"/>
</dbReference>
<comment type="subunit">
    <text evidence="2">Component of the NuA4 histone acetyltransferase complex.</text>
</comment>
<organism evidence="6 7">
    <name type="scientific">Patellaria atrata CBS 101060</name>
    <dbReference type="NCBI Taxonomy" id="1346257"/>
    <lineage>
        <taxon>Eukaryota</taxon>
        <taxon>Fungi</taxon>
        <taxon>Dikarya</taxon>
        <taxon>Ascomycota</taxon>
        <taxon>Pezizomycotina</taxon>
        <taxon>Dothideomycetes</taxon>
        <taxon>Dothideomycetes incertae sedis</taxon>
        <taxon>Patellariales</taxon>
        <taxon>Patellariaceae</taxon>
        <taxon>Patellaria</taxon>
    </lineage>
</organism>
<comment type="subcellular location">
    <subcellularLocation>
        <location evidence="1">Nucleus</location>
    </subcellularLocation>
</comment>
<feature type="domain" description="Chromo" evidence="5">
    <location>
        <begin position="1"/>
        <end position="55"/>
    </location>
</feature>
<reference evidence="6" key="1">
    <citation type="journal article" date="2020" name="Stud. Mycol.">
        <title>101 Dothideomycetes genomes: a test case for predicting lifestyles and emergence of pathogens.</title>
        <authorList>
            <person name="Haridas S."/>
            <person name="Albert R."/>
            <person name="Binder M."/>
            <person name="Bloem J."/>
            <person name="Labutti K."/>
            <person name="Salamov A."/>
            <person name="Andreopoulos B."/>
            <person name="Baker S."/>
            <person name="Barry K."/>
            <person name="Bills G."/>
            <person name="Bluhm B."/>
            <person name="Cannon C."/>
            <person name="Castanera R."/>
            <person name="Culley D."/>
            <person name="Daum C."/>
            <person name="Ezra D."/>
            <person name="Gonzalez J."/>
            <person name="Henrissat B."/>
            <person name="Kuo A."/>
            <person name="Liang C."/>
            <person name="Lipzen A."/>
            <person name="Lutzoni F."/>
            <person name="Magnuson J."/>
            <person name="Mondo S."/>
            <person name="Nolan M."/>
            <person name="Ohm R."/>
            <person name="Pangilinan J."/>
            <person name="Park H.-J."/>
            <person name="Ramirez L."/>
            <person name="Alfaro M."/>
            <person name="Sun H."/>
            <person name="Tritt A."/>
            <person name="Yoshinaga Y."/>
            <person name="Zwiers L.-H."/>
            <person name="Turgeon B."/>
            <person name="Goodwin S."/>
            <person name="Spatafora J."/>
            <person name="Crous P."/>
            <person name="Grigoriev I."/>
        </authorList>
    </citation>
    <scope>NUCLEOTIDE SEQUENCE</scope>
    <source>
        <strain evidence="6">CBS 101060</strain>
    </source>
</reference>
<dbReference type="GO" id="GO:0005634">
    <property type="term" value="C:nucleus"/>
    <property type="evidence" value="ECO:0007669"/>
    <property type="project" value="UniProtKB-SubCell"/>
</dbReference>
<protein>
    <recommendedName>
        <fullName evidence="5">Chromo domain-containing protein</fullName>
    </recommendedName>
</protein>
<evidence type="ECO:0000256" key="4">
    <source>
        <dbReference type="SAM" id="MobiDB-lite"/>
    </source>
</evidence>
<evidence type="ECO:0000313" key="7">
    <source>
        <dbReference type="Proteomes" id="UP000799429"/>
    </source>
</evidence>
<dbReference type="OrthoDB" id="433924at2759"/>
<dbReference type="AlphaFoldDB" id="A0A9P4VLH1"/>
<comment type="caution">
    <text evidence="6">The sequence shown here is derived from an EMBL/GenBank/DDBJ whole genome shotgun (WGS) entry which is preliminary data.</text>
</comment>
<dbReference type="Pfam" id="PF00385">
    <property type="entry name" value="Chromo"/>
    <property type="match status" value="1"/>
</dbReference>
<proteinExistence type="predicted"/>
<accession>A0A9P4VLH1</accession>
<dbReference type="SUPFAM" id="SSF54160">
    <property type="entry name" value="Chromo domain-like"/>
    <property type="match status" value="2"/>
</dbReference>
<evidence type="ECO:0000256" key="3">
    <source>
        <dbReference type="ARBA" id="ARBA00023242"/>
    </source>
</evidence>
<evidence type="ECO:0000313" key="6">
    <source>
        <dbReference type="EMBL" id="KAF2837536.1"/>
    </source>
</evidence>
<gene>
    <name evidence="6" type="ORF">M501DRAFT_1006590</name>
</gene>
<dbReference type="Gene3D" id="2.40.50.40">
    <property type="match status" value="2"/>
</dbReference>
<dbReference type="EMBL" id="MU006099">
    <property type="protein sequence ID" value="KAF2837536.1"/>
    <property type="molecule type" value="Genomic_DNA"/>
</dbReference>
<evidence type="ECO:0000259" key="5">
    <source>
        <dbReference type="PROSITE" id="PS50013"/>
    </source>
</evidence>
<dbReference type="GO" id="GO:0006338">
    <property type="term" value="P:chromatin remodeling"/>
    <property type="evidence" value="ECO:0007669"/>
    <property type="project" value="UniProtKB-ARBA"/>
</dbReference>
<feature type="region of interest" description="Disordered" evidence="4">
    <location>
        <begin position="54"/>
        <end position="111"/>
    </location>
</feature>